<evidence type="ECO:0000256" key="1">
    <source>
        <dbReference type="SAM" id="MobiDB-lite"/>
    </source>
</evidence>
<feature type="compositionally biased region" description="Basic residues" evidence="1">
    <location>
        <begin position="7"/>
        <end position="24"/>
    </location>
</feature>
<dbReference type="VEuPathDB" id="FungiDB:MAPG_04879"/>
<feature type="compositionally biased region" description="Low complexity" evidence="1">
    <location>
        <begin position="82"/>
        <end position="94"/>
    </location>
</feature>
<name>A0A0C4DXX2_MAGP6</name>
<dbReference type="Proteomes" id="UP000011715">
    <property type="component" value="Unassembled WGS sequence"/>
</dbReference>
<feature type="region of interest" description="Disordered" evidence="1">
    <location>
        <begin position="1"/>
        <end position="116"/>
    </location>
</feature>
<reference evidence="2" key="3">
    <citation type="submission" date="2011-03" db="EMBL/GenBank/DDBJ databases">
        <title>Annotation of Magnaporthe poae ATCC 64411.</title>
        <authorList>
            <person name="Ma L.-J."/>
            <person name="Dead R."/>
            <person name="Young S.K."/>
            <person name="Zeng Q."/>
            <person name="Gargeya S."/>
            <person name="Fitzgerald M."/>
            <person name="Haas B."/>
            <person name="Abouelleil A."/>
            <person name="Alvarado L."/>
            <person name="Arachchi H.M."/>
            <person name="Berlin A."/>
            <person name="Brown A."/>
            <person name="Chapman S.B."/>
            <person name="Chen Z."/>
            <person name="Dunbar C."/>
            <person name="Freedman E."/>
            <person name="Gearin G."/>
            <person name="Gellesch M."/>
            <person name="Goldberg J."/>
            <person name="Griggs A."/>
            <person name="Gujja S."/>
            <person name="Heiman D."/>
            <person name="Howarth C."/>
            <person name="Larson L."/>
            <person name="Lui A."/>
            <person name="MacDonald P.J.P."/>
            <person name="Mehta T."/>
            <person name="Montmayeur A."/>
            <person name="Murphy C."/>
            <person name="Neiman D."/>
            <person name="Pearson M."/>
            <person name="Priest M."/>
            <person name="Roberts A."/>
            <person name="Saif S."/>
            <person name="Shea T."/>
            <person name="Shenoy N."/>
            <person name="Sisk P."/>
            <person name="Stolte C."/>
            <person name="Sykes S."/>
            <person name="Yandava C."/>
            <person name="Wortman J."/>
            <person name="Nusbaum C."/>
            <person name="Birren B."/>
        </authorList>
    </citation>
    <scope>NUCLEOTIDE SEQUENCE</scope>
    <source>
        <strain evidence="2">ATCC 64411</strain>
    </source>
</reference>
<organism evidence="3 4">
    <name type="scientific">Magnaporthiopsis poae (strain ATCC 64411 / 73-15)</name>
    <name type="common">Kentucky bluegrass fungus</name>
    <name type="synonym">Magnaporthe poae</name>
    <dbReference type="NCBI Taxonomy" id="644358"/>
    <lineage>
        <taxon>Eukaryota</taxon>
        <taxon>Fungi</taxon>
        <taxon>Dikarya</taxon>
        <taxon>Ascomycota</taxon>
        <taxon>Pezizomycotina</taxon>
        <taxon>Sordariomycetes</taxon>
        <taxon>Sordariomycetidae</taxon>
        <taxon>Magnaporthales</taxon>
        <taxon>Magnaporthaceae</taxon>
        <taxon>Magnaporthiopsis</taxon>
    </lineage>
</organism>
<dbReference type="EnsemblFungi" id="MAPG_04879T0">
    <property type="protein sequence ID" value="MAPG_04879T0"/>
    <property type="gene ID" value="MAPG_04879"/>
</dbReference>
<dbReference type="AlphaFoldDB" id="A0A0C4DXX2"/>
<sequence length="419" mass="45839">MASHGRGSGKRGGRKPNRENRRRQPSAAAEGSTEPASQGQKVAAQGRAVTYKINEKGPVEGREKTAERAQGPAHQADEEPAQQEVVVEQTPAAQHKGKGKEELAQQEAAAEPAETGKKWKMGFSWADEEDETLPLSQNLSNLDIGEGGEAAGGEAPVQQPPAARAAKAVKFPVVSGPAVPVAKPLDVEAVKSLKQMYWEKFAAHTKMFPGCGPFEVPLLAQEAKKFASPIQVGAVAKFLPVGIQITLDRHNGAHPLPAIKEPCRLKLGVWFDEVADPEEWVNVHTFVNVWKVLLQFREQITGPNPRALCTFFEIVWYNGAQAARVSLAPTAEALGIPVRDAVYKKSESDELENAVYELVATTPETKRQMAIYDMVRQNPANMQMPHRTRLLLALQFWKNKAQGMELEKIDACIATIKEL</sequence>
<dbReference type="EMBL" id="GL876969">
    <property type="protein sequence ID" value="KLU85859.1"/>
    <property type="molecule type" value="Genomic_DNA"/>
</dbReference>
<feature type="compositionally biased region" description="Basic and acidic residues" evidence="1">
    <location>
        <begin position="53"/>
        <end position="67"/>
    </location>
</feature>
<reference evidence="3" key="5">
    <citation type="submission" date="2015-06" db="UniProtKB">
        <authorList>
            <consortium name="EnsemblFungi"/>
        </authorList>
    </citation>
    <scope>IDENTIFICATION</scope>
    <source>
        <strain evidence="3">ATCC 64411</strain>
    </source>
</reference>
<protein>
    <submittedName>
        <fullName evidence="2 3">Uncharacterized protein</fullName>
    </submittedName>
</protein>
<dbReference type="EMBL" id="ADBL01001138">
    <property type="status" value="NOT_ANNOTATED_CDS"/>
    <property type="molecule type" value="Genomic_DNA"/>
</dbReference>
<evidence type="ECO:0000313" key="3">
    <source>
        <dbReference type="EnsemblFungi" id="MAPG_04879T0"/>
    </source>
</evidence>
<accession>A0A0C4DXX2</accession>
<reference evidence="3" key="4">
    <citation type="journal article" date="2015" name="G3 (Bethesda)">
        <title>Genome sequences of three phytopathogenic species of the Magnaporthaceae family of fungi.</title>
        <authorList>
            <person name="Okagaki L.H."/>
            <person name="Nunes C.C."/>
            <person name="Sailsbery J."/>
            <person name="Clay B."/>
            <person name="Brown D."/>
            <person name="John T."/>
            <person name="Oh Y."/>
            <person name="Young N."/>
            <person name="Fitzgerald M."/>
            <person name="Haas B.J."/>
            <person name="Zeng Q."/>
            <person name="Young S."/>
            <person name="Adiconis X."/>
            <person name="Fan L."/>
            <person name="Levin J.Z."/>
            <person name="Mitchell T.K."/>
            <person name="Okubara P.A."/>
            <person name="Farman M.L."/>
            <person name="Kohn L.M."/>
            <person name="Birren B."/>
            <person name="Ma L.-J."/>
            <person name="Dean R.A."/>
        </authorList>
    </citation>
    <scope>NUCLEOTIDE SEQUENCE</scope>
    <source>
        <strain evidence="3">ATCC 64411 / 73-15</strain>
    </source>
</reference>
<reference evidence="2" key="1">
    <citation type="submission" date="2010-05" db="EMBL/GenBank/DDBJ databases">
        <title>The Genome Sequence of Magnaporthe poae strain ATCC 64411.</title>
        <authorList>
            <consortium name="The Broad Institute Genome Sequencing Platform"/>
            <consortium name="Broad Institute Genome Sequencing Center for Infectious Disease"/>
            <person name="Ma L.-J."/>
            <person name="Dead R."/>
            <person name="Young S."/>
            <person name="Zeng Q."/>
            <person name="Koehrsen M."/>
            <person name="Alvarado L."/>
            <person name="Berlin A."/>
            <person name="Chapman S.B."/>
            <person name="Chen Z."/>
            <person name="Freedman E."/>
            <person name="Gellesch M."/>
            <person name="Goldberg J."/>
            <person name="Griggs A."/>
            <person name="Gujja S."/>
            <person name="Heilman E.R."/>
            <person name="Heiman D."/>
            <person name="Hepburn T."/>
            <person name="Howarth C."/>
            <person name="Jen D."/>
            <person name="Larson L."/>
            <person name="Mehta T."/>
            <person name="Neiman D."/>
            <person name="Pearson M."/>
            <person name="Roberts A."/>
            <person name="Saif S."/>
            <person name="Shea T."/>
            <person name="Shenoy N."/>
            <person name="Sisk P."/>
            <person name="Stolte C."/>
            <person name="Sykes S."/>
            <person name="Walk T."/>
            <person name="White J."/>
            <person name="Yandava C."/>
            <person name="Haas B."/>
            <person name="Nusbaum C."/>
            <person name="Birren B."/>
        </authorList>
    </citation>
    <scope>NUCLEOTIDE SEQUENCE</scope>
    <source>
        <strain evidence="2">ATCC 64411</strain>
    </source>
</reference>
<evidence type="ECO:0000313" key="2">
    <source>
        <dbReference type="EMBL" id="KLU85859.1"/>
    </source>
</evidence>
<reference evidence="4" key="2">
    <citation type="submission" date="2010-05" db="EMBL/GenBank/DDBJ databases">
        <title>The genome sequence of Magnaporthe poae strain ATCC 64411.</title>
        <authorList>
            <person name="Ma L.-J."/>
            <person name="Dead R."/>
            <person name="Young S."/>
            <person name="Zeng Q."/>
            <person name="Koehrsen M."/>
            <person name="Alvarado L."/>
            <person name="Berlin A."/>
            <person name="Chapman S.B."/>
            <person name="Chen Z."/>
            <person name="Freedman E."/>
            <person name="Gellesch M."/>
            <person name="Goldberg J."/>
            <person name="Griggs A."/>
            <person name="Gujja S."/>
            <person name="Heilman E.R."/>
            <person name="Heiman D."/>
            <person name="Hepburn T."/>
            <person name="Howarth C."/>
            <person name="Jen D."/>
            <person name="Larson L."/>
            <person name="Mehta T."/>
            <person name="Neiman D."/>
            <person name="Pearson M."/>
            <person name="Roberts A."/>
            <person name="Saif S."/>
            <person name="Shea T."/>
            <person name="Shenoy N."/>
            <person name="Sisk P."/>
            <person name="Stolte C."/>
            <person name="Sykes S."/>
            <person name="Walk T."/>
            <person name="White J."/>
            <person name="Yandava C."/>
            <person name="Haas B."/>
            <person name="Nusbaum C."/>
            <person name="Birren B."/>
        </authorList>
    </citation>
    <scope>NUCLEOTIDE SEQUENCE [LARGE SCALE GENOMIC DNA]</scope>
    <source>
        <strain evidence="4">ATCC 64411 / 73-15</strain>
    </source>
</reference>
<keyword evidence="4" id="KW-1185">Reference proteome</keyword>
<evidence type="ECO:0000313" key="4">
    <source>
        <dbReference type="Proteomes" id="UP000011715"/>
    </source>
</evidence>
<gene>
    <name evidence="2" type="ORF">MAPG_04879</name>
</gene>
<proteinExistence type="predicted"/>